<evidence type="ECO:0000256" key="3">
    <source>
        <dbReference type="ARBA" id="ARBA00022801"/>
    </source>
</evidence>
<organism evidence="6 7">
    <name type="scientific">Fulvivirga imtechensis AK7</name>
    <dbReference type="NCBI Taxonomy" id="1237149"/>
    <lineage>
        <taxon>Bacteria</taxon>
        <taxon>Pseudomonadati</taxon>
        <taxon>Bacteroidota</taxon>
        <taxon>Cytophagia</taxon>
        <taxon>Cytophagales</taxon>
        <taxon>Fulvivirgaceae</taxon>
        <taxon>Fulvivirga</taxon>
    </lineage>
</organism>
<dbReference type="GO" id="GO:0046872">
    <property type="term" value="F:metal ion binding"/>
    <property type="evidence" value="ECO:0007669"/>
    <property type="project" value="UniProtKB-KW"/>
</dbReference>
<dbReference type="InterPro" id="IPR051013">
    <property type="entry name" value="MBL_superfamily_lactonases"/>
</dbReference>
<keyword evidence="2" id="KW-0479">Metal-binding</keyword>
<dbReference type="PANTHER" id="PTHR42978:SF3">
    <property type="entry name" value="BLR3078 PROTEIN"/>
    <property type="match status" value="1"/>
</dbReference>
<dbReference type="EMBL" id="AMZN01000043">
    <property type="protein sequence ID" value="ELR71321.1"/>
    <property type="molecule type" value="Genomic_DNA"/>
</dbReference>
<evidence type="ECO:0000256" key="1">
    <source>
        <dbReference type="ARBA" id="ARBA00007749"/>
    </source>
</evidence>
<dbReference type="CDD" id="cd07742">
    <property type="entry name" value="metallo-hydrolase-like_MBL-fold"/>
    <property type="match status" value="1"/>
</dbReference>
<reference evidence="6 7" key="1">
    <citation type="submission" date="2012-12" db="EMBL/GenBank/DDBJ databases">
        <title>Genome assembly of Fulvivirga imtechensis AK7.</title>
        <authorList>
            <person name="Nupur N."/>
            <person name="Khatri I."/>
            <person name="Kumar R."/>
            <person name="Subramanian S."/>
            <person name="Pinnaka A."/>
        </authorList>
    </citation>
    <scope>NUCLEOTIDE SEQUENCE [LARGE SCALE GENOMIC DNA]</scope>
    <source>
        <strain evidence="6 7">AK7</strain>
    </source>
</reference>
<gene>
    <name evidence="6" type="ORF">C900_02936</name>
</gene>
<name>L8JQT8_9BACT</name>
<evidence type="ECO:0000313" key="6">
    <source>
        <dbReference type="EMBL" id="ELR71321.1"/>
    </source>
</evidence>
<evidence type="ECO:0000256" key="4">
    <source>
        <dbReference type="ARBA" id="ARBA00022833"/>
    </source>
</evidence>
<proteinExistence type="inferred from homology"/>
<evidence type="ECO:0000259" key="5">
    <source>
        <dbReference type="SMART" id="SM00849"/>
    </source>
</evidence>
<keyword evidence="7" id="KW-1185">Reference proteome</keyword>
<dbReference type="SMART" id="SM00849">
    <property type="entry name" value="Lactamase_B"/>
    <property type="match status" value="1"/>
</dbReference>
<dbReference type="InterPro" id="IPR036866">
    <property type="entry name" value="RibonucZ/Hydroxyglut_hydro"/>
</dbReference>
<accession>L8JQT8</accession>
<dbReference type="InterPro" id="IPR001279">
    <property type="entry name" value="Metallo-B-lactamas"/>
</dbReference>
<feature type="domain" description="Metallo-beta-lactamase" evidence="5">
    <location>
        <begin position="21"/>
        <end position="243"/>
    </location>
</feature>
<keyword evidence="4" id="KW-0862">Zinc</keyword>
<dbReference type="Pfam" id="PF00753">
    <property type="entry name" value="Lactamase_B"/>
    <property type="match status" value="1"/>
</dbReference>
<dbReference type="Proteomes" id="UP000011135">
    <property type="component" value="Unassembled WGS sequence"/>
</dbReference>
<keyword evidence="3" id="KW-0378">Hydrolase</keyword>
<dbReference type="PATRIC" id="fig|1237149.3.peg.2692"/>
<sequence>MTTVYNINCGNINAHLPYDLVCHCLLLKDKNGIALVDAGMGYVDAAGSESGTRWFANKYGRRFNRDETALAKLKKLGIRAKDVQHVILTHMDPDHIGGLADFPRLTLHVSSEEYAHFQTGNDRYLGDQLDPNHSVKTYAQSEERWFGLEARRINVQFESDIFLIPLFGHTMGHCGVAISQDDKWLLHIGDAYYLKAELEELEGNSESLALIHPEDEEQRIRSLEVIRRLIKDYHDQIEIISYHDPRDLPYTRQYVRHPDSN</sequence>
<comment type="similarity">
    <text evidence="1">Belongs to the metallo-beta-lactamase superfamily.</text>
</comment>
<dbReference type="GO" id="GO:0016787">
    <property type="term" value="F:hydrolase activity"/>
    <property type="evidence" value="ECO:0007669"/>
    <property type="project" value="UniProtKB-KW"/>
</dbReference>
<dbReference type="STRING" id="1237149.C900_02936"/>
<protein>
    <recommendedName>
        <fullName evidence="5">Metallo-beta-lactamase domain-containing protein</fullName>
    </recommendedName>
</protein>
<dbReference type="Gene3D" id="3.60.15.10">
    <property type="entry name" value="Ribonuclease Z/Hydroxyacylglutathione hydrolase-like"/>
    <property type="match status" value="1"/>
</dbReference>
<dbReference type="SUPFAM" id="SSF56281">
    <property type="entry name" value="Metallo-hydrolase/oxidoreductase"/>
    <property type="match status" value="1"/>
</dbReference>
<dbReference type="RefSeq" id="WP_009580273.1">
    <property type="nucleotide sequence ID" value="NZ_AMZN01000043.1"/>
</dbReference>
<dbReference type="OrthoDB" id="9802248at2"/>
<evidence type="ECO:0000313" key="7">
    <source>
        <dbReference type="Proteomes" id="UP000011135"/>
    </source>
</evidence>
<comment type="caution">
    <text evidence="6">The sequence shown here is derived from an EMBL/GenBank/DDBJ whole genome shotgun (WGS) entry which is preliminary data.</text>
</comment>
<dbReference type="PANTHER" id="PTHR42978">
    <property type="entry name" value="QUORUM-QUENCHING LACTONASE YTNP-RELATED-RELATED"/>
    <property type="match status" value="1"/>
</dbReference>
<dbReference type="AlphaFoldDB" id="L8JQT8"/>
<dbReference type="eggNOG" id="COG0491">
    <property type="taxonomic scope" value="Bacteria"/>
</dbReference>
<evidence type="ECO:0000256" key="2">
    <source>
        <dbReference type="ARBA" id="ARBA00022723"/>
    </source>
</evidence>